<protein>
    <submittedName>
        <fullName evidence="2">ATP-binding protein</fullName>
    </submittedName>
</protein>
<evidence type="ECO:0000313" key="3">
    <source>
        <dbReference type="Proteomes" id="UP001302667"/>
    </source>
</evidence>
<dbReference type="Proteomes" id="UP001302667">
    <property type="component" value="Chromosome"/>
</dbReference>
<evidence type="ECO:0000259" key="1">
    <source>
        <dbReference type="Pfam" id="PF13191"/>
    </source>
</evidence>
<dbReference type="RefSeq" id="WP_317102497.1">
    <property type="nucleotide sequence ID" value="NZ_CP136584.1"/>
</dbReference>
<keyword evidence="3" id="KW-1185">Reference proteome</keyword>
<organism evidence="2 3">
    <name type="scientific">Aeromonas allosaccharophila</name>
    <dbReference type="NCBI Taxonomy" id="656"/>
    <lineage>
        <taxon>Bacteria</taxon>
        <taxon>Pseudomonadati</taxon>
        <taxon>Pseudomonadota</taxon>
        <taxon>Gammaproteobacteria</taxon>
        <taxon>Aeromonadales</taxon>
        <taxon>Aeromonadaceae</taxon>
        <taxon>Aeromonas</taxon>
    </lineage>
</organism>
<name>A0ABZ0F7T3_9GAMM</name>
<reference evidence="2 3" key="1">
    <citation type="submission" date="2023-10" db="EMBL/GenBank/DDBJ databases">
        <title>Genome analysis of psychrotrophic aerobic bacterium Aeromonas allosaccharophila BIM B-1809 isolated from infected fish.</title>
        <authorList>
            <person name="Leanovich S.I."/>
            <person name="Sidarenka A.V."/>
            <person name="Akhremchuk A.E."/>
            <person name="Sikolenko M.A."/>
            <person name="Valentovich L.N."/>
        </authorList>
    </citation>
    <scope>NUCLEOTIDE SEQUENCE [LARGE SCALE GENOMIC DNA]</scope>
    <source>
        <strain evidence="2 3">BIM B-1809</strain>
    </source>
</reference>
<dbReference type="InterPro" id="IPR041664">
    <property type="entry name" value="AAA_16"/>
</dbReference>
<feature type="domain" description="Orc1-like AAA ATPase" evidence="1">
    <location>
        <begin position="22"/>
        <end position="178"/>
    </location>
</feature>
<dbReference type="GO" id="GO:0005524">
    <property type="term" value="F:ATP binding"/>
    <property type="evidence" value="ECO:0007669"/>
    <property type="project" value="UniProtKB-KW"/>
</dbReference>
<dbReference type="PANTHER" id="PTHR34301:SF8">
    <property type="entry name" value="ATPASE DOMAIN-CONTAINING PROTEIN"/>
    <property type="match status" value="1"/>
</dbReference>
<evidence type="ECO:0000313" key="2">
    <source>
        <dbReference type="EMBL" id="WOE65465.1"/>
    </source>
</evidence>
<proteinExistence type="predicted"/>
<dbReference type="SUPFAM" id="SSF52540">
    <property type="entry name" value="P-loop containing nucleoside triphosphate hydrolases"/>
    <property type="match status" value="1"/>
</dbReference>
<sequence length="441" mass="49990">MNIEKHDVYKVFTPTTPARLTFVEREKVNSKLVNALRTPGKQVVVYGHSGSGKTTLLVNKLHQLYDSHVTSRCMKSVSFDMLILDAFDQLAPFYISEISDKKTTTLNTQLSTEYLTIKGQLAYSNASETQTKQQRILPPQLTPQALGRFMGASGCCWVLEDFHKIDDKERAHLSQIMKVFMDMADEYPTLKIIALGAVDTARQIVEYDSEMSNRVAEIHVPLMDEDEVNDIIFKGTSLLKIAIADSLAKGISSYSNGMASVCHHLCLNICTSQGIYETVDSVVNIEDQSLQSALQMYLEETSDTLKKAFDIVFKQKRTKKYDNAKLIIKALSELHPDGVLRSEIYEQIRKNEPEYPQGNLSIFLKRLCDDSESPIIRYDADSNKYAFKDPVYRVFALVYFKINSPKKFNRGTNIESIENNLQQVIDEMTKSLKITLSIRQG</sequence>
<dbReference type="EMBL" id="CP136584">
    <property type="protein sequence ID" value="WOE65465.1"/>
    <property type="molecule type" value="Genomic_DNA"/>
</dbReference>
<keyword evidence="2" id="KW-0067">ATP-binding</keyword>
<gene>
    <name evidence="2" type="ORF">RY972_15605</name>
</gene>
<dbReference type="PANTHER" id="PTHR34301">
    <property type="entry name" value="DNA-BINDING PROTEIN-RELATED"/>
    <property type="match status" value="1"/>
</dbReference>
<dbReference type="InterPro" id="IPR027417">
    <property type="entry name" value="P-loop_NTPase"/>
</dbReference>
<keyword evidence="2" id="KW-0547">Nucleotide-binding</keyword>
<accession>A0ABZ0F7T3</accession>
<dbReference type="Pfam" id="PF13191">
    <property type="entry name" value="AAA_16"/>
    <property type="match status" value="1"/>
</dbReference>
<dbReference type="Gene3D" id="3.40.50.300">
    <property type="entry name" value="P-loop containing nucleotide triphosphate hydrolases"/>
    <property type="match status" value="1"/>
</dbReference>